<dbReference type="AlphaFoldDB" id="A0A8S9Z7P2"/>
<dbReference type="Proteomes" id="UP000605970">
    <property type="component" value="Unassembled WGS sequence"/>
</dbReference>
<sequence length="93" mass="10893">MHEIILKKYLNKIDKNNLKNILKTKRNWLGKNYKLLIRKKNAGVLIFLANKMGSNKGNVVLLKSISKSELKNKGKILILKSRREYNIFLIKKN</sequence>
<dbReference type="EMBL" id="JABEBT010000161">
    <property type="protein sequence ID" value="KAF7627215.1"/>
    <property type="molecule type" value="Genomic_DNA"/>
</dbReference>
<evidence type="ECO:0000313" key="2">
    <source>
        <dbReference type="Proteomes" id="UP000605970"/>
    </source>
</evidence>
<accession>A0A8S9Z7P2</accession>
<reference evidence="1" key="1">
    <citation type="journal article" date="2020" name="Ecol. Evol.">
        <title>Genome structure and content of the rice root-knot nematode (Meloidogyne graminicola).</title>
        <authorList>
            <person name="Phan N.T."/>
            <person name="Danchin E.G.J."/>
            <person name="Klopp C."/>
            <person name="Perfus-Barbeoch L."/>
            <person name="Kozlowski D.K."/>
            <person name="Koutsovoulos G.D."/>
            <person name="Lopez-Roques C."/>
            <person name="Bouchez O."/>
            <person name="Zahm M."/>
            <person name="Besnard G."/>
            <person name="Bellafiore S."/>
        </authorList>
    </citation>
    <scope>NUCLEOTIDE SEQUENCE</scope>
    <source>
        <strain evidence="1">VN-18</strain>
    </source>
</reference>
<protein>
    <submittedName>
        <fullName evidence="1">Uncharacterized protein</fullName>
    </submittedName>
</protein>
<organism evidence="1 2">
    <name type="scientific">Meloidogyne graminicola</name>
    <dbReference type="NCBI Taxonomy" id="189291"/>
    <lineage>
        <taxon>Eukaryota</taxon>
        <taxon>Metazoa</taxon>
        <taxon>Ecdysozoa</taxon>
        <taxon>Nematoda</taxon>
        <taxon>Chromadorea</taxon>
        <taxon>Rhabditida</taxon>
        <taxon>Tylenchina</taxon>
        <taxon>Tylenchomorpha</taxon>
        <taxon>Tylenchoidea</taxon>
        <taxon>Meloidogynidae</taxon>
        <taxon>Meloidogyninae</taxon>
        <taxon>Meloidogyne</taxon>
    </lineage>
</organism>
<keyword evidence="2" id="KW-1185">Reference proteome</keyword>
<name>A0A8S9Z7P2_9BILA</name>
<evidence type="ECO:0000313" key="1">
    <source>
        <dbReference type="EMBL" id="KAF7627215.1"/>
    </source>
</evidence>
<gene>
    <name evidence="1" type="ORF">Mgra_00009496</name>
</gene>
<proteinExistence type="predicted"/>
<comment type="caution">
    <text evidence="1">The sequence shown here is derived from an EMBL/GenBank/DDBJ whole genome shotgun (WGS) entry which is preliminary data.</text>
</comment>